<keyword evidence="9 10" id="KW-0472">Membrane</keyword>
<evidence type="ECO:0000256" key="1">
    <source>
        <dbReference type="ARBA" id="ARBA00004511"/>
    </source>
</evidence>
<dbReference type="GO" id="GO:0000422">
    <property type="term" value="P:autophagy of mitochondrion"/>
    <property type="evidence" value="ECO:0007669"/>
    <property type="project" value="TreeGrafter"/>
</dbReference>
<dbReference type="PANTHER" id="PTHR13038:SF10">
    <property type="entry name" value="AUTOPHAGY-RELATED PROTEIN 9"/>
    <property type="match status" value="1"/>
</dbReference>
<accession>A0A915LD89</accession>
<protein>
    <recommendedName>
        <fullName evidence="3 10">Autophagy-related protein 9</fullName>
    </recommendedName>
</protein>
<dbReference type="GO" id="GO:0061709">
    <property type="term" value="P:reticulophagy"/>
    <property type="evidence" value="ECO:0007669"/>
    <property type="project" value="TreeGrafter"/>
</dbReference>
<evidence type="ECO:0000313" key="12">
    <source>
        <dbReference type="WBParaSite" id="nRc.2.0.1.t48293-RA"/>
    </source>
</evidence>
<organism evidence="11 12">
    <name type="scientific">Romanomermis culicivorax</name>
    <name type="common">Nematode worm</name>
    <dbReference type="NCBI Taxonomy" id="13658"/>
    <lineage>
        <taxon>Eukaryota</taxon>
        <taxon>Metazoa</taxon>
        <taxon>Ecdysozoa</taxon>
        <taxon>Nematoda</taxon>
        <taxon>Enoplea</taxon>
        <taxon>Dorylaimia</taxon>
        <taxon>Mermithida</taxon>
        <taxon>Mermithoidea</taxon>
        <taxon>Mermithidae</taxon>
        <taxon>Romanomermis</taxon>
    </lineage>
</organism>
<evidence type="ECO:0000313" key="11">
    <source>
        <dbReference type="Proteomes" id="UP000887565"/>
    </source>
</evidence>
<keyword evidence="5 10" id="KW-0812">Transmembrane</keyword>
<sequence length="385" mass="45418">DKLSKNIHFVDFWTSLLKNNPPLTTFICLERERILFDNIFVVSQQTLRLSMTDLRIEIVEAANNVTKYIHIGPFIRSMSFSNYQKNMIDVVVICTMMITSRANTQLTMSACASGMCRNMKSGFKSADRQPILDETHQRYVEFNHYRQQNAADHSLAPPLLHIDNNRAKTAPWRRIIDLDEFFTRIYEYHKRGGFWCMVLEDIFELLRFSFVAIFLGFLFTCVDYQILFRDKKLVRPGNQTDKVTLSDAINFDSSKMTFSVVLCIIVACIFWMYWLAVLLWKLSRHLDIRNFYYEILKIDDSSLPNLKWSEILTKLRQAQRTYQFCVHKTALNEMEVYHQILRRKNYIVALVNKTLLPARFTLPLLGEVSYFTNGLKLNFEFLFFL</sequence>
<dbReference type="GO" id="GO:0005776">
    <property type="term" value="C:autophagosome"/>
    <property type="evidence" value="ECO:0007669"/>
    <property type="project" value="TreeGrafter"/>
</dbReference>
<comment type="similarity">
    <text evidence="2 10">Belongs to the ATG9 family.</text>
</comment>
<evidence type="ECO:0000256" key="3">
    <source>
        <dbReference type="ARBA" id="ARBA00018074"/>
    </source>
</evidence>
<evidence type="ECO:0000256" key="10">
    <source>
        <dbReference type="RuleBase" id="RU364027"/>
    </source>
</evidence>
<name>A0A915LD89_ROMCU</name>
<dbReference type="Proteomes" id="UP000887565">
    <property type="component" value="Unplaced"/>
</dbReference>
<keyword evidence="6 10" id="KW-1133">Transmembrane helix</keyword>
<evidence type="ECO:0000256" key="4">
    <source>
        <dbReference type="ARBA" id="ARBA00022448"/>
    </source>
</evidence>
<dbReference type="WBParaSite" id="nRc.2.0.1.t48293-RA">
    <property type="protein sequence ID" value="nRc.2.0.1.t48293-RA"/>
    <property type="gene ID" value="nRc.2.0.1.g48293"/>
</dbReference>
<evidence type="ECO:0000256" key="5">
    <source>
        <dbReference type="ARBA" id="ARBA00022692"/>
    </source>
</evidence>
<comment type="subcellular location">
    <subcellularLocation>
        <location evidence="1 10">Preautophagosomal structure membrane</location>
        <topology evidence="1 10">Multi-pass membrane protein</topology>
    </subcellularLocation>
</comment>
<evidence type="ECO:0000256" key="7">
    <source>
        <dbReference type="ARBA" id="ARBA00023006"/>
    </source>
</evidence>
<dbReference type="GO" id="GO:0034727">
    <property type="term" value="P:piecemeal microautophagy of the nucleus"/>
    <property type="evidence" value="ECO:0007669"/>
    <property type="project" value="TreeGrafter"/>
</dbReference>
<reference evidence="12" key="1">
    <citation type="submission" date="2022-11" db="UniProtKB">
        <authorList>
            <consortium name="WormBaseParasite"/>
        </authorList>
    </citation>
    <scope>IDENTIFICATION</scope>
</reference>
<dbReference type="Pfam" id="PF04109">
    <property type="entry name" value="ATG9"/>
    <property type="match status" value="1"/>
</dbReference>
<evidence type="ECO:0000256" key="6">
    <source>
        <dbReference type="ARBA" id="ARBA00022989"/>
    </source>
</evidence>
<proteinExistence type="inferred from homology"/>
<feature type="transmembrane region" description="Helical" evidence="10">
    <location>
        <begin position="256"/>
        <end position="280"/>
    </location>
</feature>
<evidence type="ECO:0000256" key="9">
    <source>
        <dbReference type="ARBA" id="ARBA00023136"/>
    </source>
</evidence>
<dbReference type="PANTHER" id="PTHR13038">
    <property type="entry name" value="APG9 AUTOPHAGY 9"/>
    <property type="match status" value="1"/>
</dbReference>
<keyword evidence="4 10" id="KW-0813">Transport</keyword>
<comment type="function">
    <text evidence="10">Phospholipid scramblase involved in autophagy. Cycles between the preautophagosomal structure/phagophore assembly site (PAS) and the cytoplasmic vesicle pool and supplies membrane for the growing autophagosome. Lipid scramblase activity plays a key role in preautophagosomal structure/phagophore assembly by distributing the phospholipids that arrive through ATG2 from the cytoplasmic to the luminal leaflet of the bilayer, thereby driving autophagosomal membrane expansion.</text>
</comment>
<dbReference type="InterPro" id="IPR007241">
    <property type="entry name" value="Autophagy-rel_prot_9"/>
</dbReference>
<feature type="transmembrane region" description="Helical" evidence="10">
    <location>
        <begin position="205"/>
        <end position="227"/>
    </location>
</feature>
<evidence type="ECO:0000256" key="8">
    <source>
        <dbReference type="ARBA" id="ARBA00023055"/>
    </source>
</evidence>
<dbReference type="GO" id="GO:0034045">
    <property type="term" value="C:phagophore assembly site membrane"/>
    <property type="evidence" value="ECO:0007669"/>
    <property type="project" value="UniProtKB-SubCell"/>
</dbReference>
<evidence type="ECO:0000256" key="2">
    <source>
        <dbReference type="ARBA" id="ARBA00006185"/>
    </source>
</evidence>
<dbReference type="AlphaFoldDB" id="A0A915LD89"/>
<dbReference type="GO" id="GO:0006869">
    <property type="term" value="P:lipid transport"/>
    <property type="evidence" value="ECO:0007669"/>
    <property type="project" value="UniProtKB-KW"/>
</dbReference>
<keyword evidence="11" id="KW-1185">Reference proteome</keyword>
<comment type="caution">
    <text evidence="10">Lacks conserved residue(s) required for the propagation of feature annotation.</text>
</comment>
<dbReference type="GO" id="GO:0034497">
    <property type="term" value="P:protein localization to phagophore assembly site"/>
    <property type="evidence" value="ECO:0007669"/>
    <property type="project" value="TreeGrafter"/>
</dbReference>
<keyword evidence="7 10" id="KW-0072">Autophagy</keyword>
<keyword evidence="8 10" id="KW-0445">Lipid transport</keyword>